<dbReference type="InterPro" id="IPR010611">
    <property type="entry name" value="3D_dom"/>
</dbReference>
<dbReference type="GO" id="GO:0019867">
    <property type="term" value="C:outer membrane"/>
    <property type="evidence" value="ECO:0007669"/>
    <property type="project" value="InterPro"/>
</dbReference>
<evidence type="ECO:0000256" key="2">
    <source>
        <dbReference type="ARBA" id="ARBA00012587"/>
    </source>
</evidence>
<dbReference type="CDD" id="cd14668">
    <property type="entry name" value="mlta_B"/>
    <property type="match status" value="1"/>
</dbReference>
<dbReference type="GO" id="GO:0004553">
    <property type="term" value="F:hydrolase activity, hydrolyzing O-glycosyl compounds"/>
    <property type="evidence" value="ECO:0007669"/>
    <property type="project" value="InterPro"/>
</dbReference>
<evidence type="ECO:0000256" key="3">
    <source>
        <dbReference type="ARBA" id="ARBA00023239"/>
    </source>
</evidence>
<dbReference type="GO" id="GO:0009254">
    <property type="term" value="P:peptidoglycan turnover"/>
    <property type="evidence" value="ECO:0007669"/>
    <property type="project" value="InterPro"/>
</dbReference>
<evidence type="ECO:0000256" key="1">
    <source>
        <dbReference type="ARBA" id="ARBA00001420"/>
    </source>
</evidence>
<evidence type="ECO:0000259" key="6">
    <source>
        <dbReference type="SMART" id="SM00925"/>
    </source>
</evidence>
<dbReference type="GO" id="GO:0009253">
    <property type="term" value="P:peptidoglycan catabolic process"/>
    <property type="evidence" value="ECO:0007669"/>
    <property type="project" value="TreeGrafter"/>
</dbReference>
<keyword evidence="3 7" id="KW-0456">Lyase</keyword>
<evidence type="ECO:0000256" key="4">
    <source>
        <dbReference type="ARBA" id="ARBA00023316"/>
    </source>
</evidence>
<dbReference type="Gene3D" id="2.40.40.10">
    <property type="entry name" value="RlpA-like domain"/>
    <property type="match status" value="1"/>
</dbReference>
<dbReference type="PANTHER" id="PTHR30124">
    <property type="entry name" value="MEMBRANE-BOUND LYTIC MUREIN TRANSGLYCOSYLASE A"/>
    <property type="match status" value="1"/>
</dbReference>
<dbReference type="Gene3D" id="2.40.240.50">
    <property type="entry name" value="Barwin-like endoglucanases"/>
    <property type="match status" value="1"/>
</dbReference>
<dbReference type="EMBL" id="VSSQ01038592">
    <property type="protein sequence ID" value="MPM91550.1"/>
    <property type="molecule type" value="Genomic_DNA"/>
</dbReference>
<accession>A0A645DPZ8</accession>
<dbReference type="Pfam" id="PF06725">
    <property type="entry name" value="3D"/>
    <property type="match status" value="1"/>
</dbReference>
<comment type="caution">
    <text evidence="7">The sequence shown here is derived from an EMBL/GenBank/DDBJ whole genome shotgun (WGS) entry which is preliminary data.</text>
</comment>
<sequence length="196" mass="21183">MPGKTLLYVDDAVELFFLQVQGSGRVQLADGSMVRLNYADQNGHPYQSIGKVLIERGELKLEEASMQGIQAWARANPARLEGLLNANPSYVFFREVPNSNDGPIGALGVPLTAERSIAIDPRSIALGSPVFLATTRPNSAQPMNRLVMAQDTGGAIKGAVRADFFWGFGKEAGEQAGRMKQSGRMWVLLPAELAPK</sequence>
<dbReference type="InterPro" id="IPR005300">
    <property type="entry name" value="MltA_B"/>
</dbReference>
<evidence type="ECO:0000256" key="5">
    <source>
        <dbReference type="ARBA" id="ARBA00030918"/>
    </source>
</evidence>
<protein>
    <recommendedName>
        <fullName evidence="2">peptidoglycan lytic exotransglycosylase</fullName>
        <ecNumber evidence="2">4.2.2.n1</ecNumber>
    </recommendedName>
    <alternativeName>
        <fullName evidence="5">Murein hydrolase A</fullName>
    </alternativeName>
</protein>
<dbReference type="PANTHER" id="PTHR30124:SF0">
    <property type="entry name" value="MEMBRANE-BOUND LYTIC MUREIN TRANSGLYCOSYLASE A"/>
    <property type="match status" value="1"/>
</dbReference>
<proteinExistence type="predicted"/>
<evidence type="ECO:0000313" key="7">
    <source>
        <dbReference type="EMBL" id="MPM91550.1"/>
    </source>
</evidence>
<name>A0A645DPZ8_9ZZZZ</name>
<dbReference type="SUPFAM" id="SSF50685">
    <property type="entry name" value="Barwin-like endoglucanases"/>
    <property type="match status" value="1"/>
</dbReference>
<reference evidence="7" key="1">
    <citation type="submission" date="2019-08" db="EMBL/GenBank/DDBJ databases">
        <authorList>
            <person name="Kucharzyk K."/>
            <person name="Murdoch R.W."/>
            <person name="Higgins S."/>
            <person name="Loffler F."/>
        </authorList>
    </citation>
    <scope>NUCLEOTIDE SEQUENCE</scope>
</reference>
<dbReference type="AlphaFoldDB" id="A0A645DPZ8"/>
<organism evidence="7">
    <name type="scientific">bioreactor metagenome</name>
    <dbReference type="NCBI Taxonomy" id="1076179"/>
    <lineage>
        <taxon>unclassified sequences</taxon>
        <taxon>metagenomes</taxon>
        <taxon>ecological metagenomes</taxon>
    </lineage>
</organism>
<dbReference type="EC" id="4.2.2.n1" evidence="2"/>
<dbReference type="GO" id="GO:0008933">
    <property type="term" value="F:peptidoglycan lytic transglycosylase activity"/>
    <property type="evidence" value="ECO:0007669"/>
    <property type="project" value="TreeGrafter"/>
</dbReference>
<dbReference type="SMART" id="SM00925">
    <property type="entry name" value="MltA"/>
    <property type="match status" value="1"/>
</dbReference>
<dbReference type="Pfam" id="PF03562">
    <property type="entry name" value="MltA"/>
    <property type="match status" value="1"/>
</dbReference>
<dbReference type="InterPro" id="IPR036908">
    <property type="entry name" value="RlpA-like_sf"/>
</dbReference>
<gene>
    <name evidence="7" type="primary">mltA_3</name>
    <name evidence="7" type="ORF">SDC9_138681</name>
</gene>
<dbReference type="GO" id="GO:0071555">
    <property type="term" value="P:cell wall organization"/>
    <property type="evidence" value="ECO:0007669"/>
    <property type="project" value="UniProtKB-KW"/>
</dbReference>
<dbReference type="InterPro" id="IPR026044">
    <property type="entry name" value="MltA"/>
</dbReference>
<feature type="domain" description="Lytic transglycosylase MltA" evidence="6">
    <location>
        <begin position="1"/>
        <end position="94"/>
    </location>
</feature>
<keyword evidence="4" id="KW-0961">Cell wall biogenesis/degradation</keyword>
<dbReference type="CDD" id="cd14485">
    <property type="entry name" value="mltA_like_LT_A"/>
    <property type="match status" value="1"/>
</dbReference>
<comment type="catalytic activity">
    <reaction evidence="1">
        <text>Exolytic cleavage of the (1-&gt;4)-beta-glycosidic linkage between N-acetylmuramic acid (MurNAc) and N-acetylglucosamine (GlcNAc) residues in peptidoglycan, from either the reducing or the non-reducing ends of the peptidoglycan chains, with concomitant formation of a 1,6-anhydrobond in the MurNAc residue.</text>
        <dbReference type="EC" id="4.2.2.n1"/>
    </reaction>
</comment>